<evidence type="ECO:0000256" key="2">
    <source>
        <dbReference type="ARBA" id="ARBA00022692"/>
    </source>
</evidence>
<dbReference type="EMBL" id="BAAAHQ010000001">
    <property type="protein sequence ID" value="GAA0912503.1"/>
    <property type="molecule type" value="Genomic_DNA"/>
</dbReference>
<organism evidence="6 7">
    <name type="scientific">Nonomuraea longicatena</name>
    <dbReference type="NCBI Taxonomy" id="83682"/>
    <lineage>
        <taxon>Bacteria</taxon>
        <taxon>Bacillati</taxon>
        <taxon>Actinomycetota</taxon>
        <taxon>Actinomycetes</taxon>
        <taxon>Streptosporangiales</taxon>
        <taxon>Streptosporangiaceae</taxon>
        <taxon>Nonomuraea</taxon>
    </lineage>
</organism>
<dbReference type="Proteomes" id="UP001501578">
    <property type="component" value="Unassembled WGS sequence"/>
</dbReference>
<evidence type="ECO:0000313" key="7">
    <source>
        <dbReference type="Proteomes" id="UP001501578"/>
    </source>
</evidence>
<reference evidence="7" key="1">
    <citation type="journal article" date="2019" name="Int. J. Syst. Evol. Microbiol.">
        <title>The Global Catalogue of Microorganisms (GCM) 10K type strain sequencing project: providing services to taxonomists for standard genome sequencing and annotation.</title>
        <authorList>
            <consortium name="The Broad Institute Genomics Platform"/>
            <consortium name="The Broad Institute Genome Sequencing Center for Infectious Disease"/>
            <person name="Wu L."/>
            <person name="Ma J."/>
        </authorList>
    </citation>
    <scope>NUCLEOTIDE SEQUENCE [LARGE SCALE GENOMIC DNA]</scope>
    <source>
        <strain evidence="7">JCM 11136</strain>
    </source>
</reference>
<evidence type="ECO:0000256" key="1">
    <source>
        <dbReference type="ARBA" id="ARBA00004167"/>
    </source>
</evidence>
<accession>A0ABP3Z0S7</accession>
<sequence length="288" mass="31786">MNTLPFGKLSSLAATGLVIAMAAVGTANTANAEVRPAQQPVRVQQAGAQFQQQAAPRGRAAAMNNPLYRSGRLADSGCAPGDLPRGSTAAYRKFLQRVTNCLNATWSTQFRKARIPFTKPRLRIVTGKVRTACGPWSSGADGIYCPTDRTMYMLITKKQLRQPYPLGISRLMAHEYGHHVQQISGIWSYYWSARSASGKSGQLLLSRRSELQAECFSAAFMSTVQDTLPVDPQQWEGTVDWFHKNGHKAWAQNDHGRGPTQATWMRRGFQHASPGACNTWKVSPRYVS</sequence>
<evidence type="ECO:0000256" key="5">
    <source>
        <dbReference type="SAM" id="SignalP"/>
    </source>
</evidence>
<evidence type="ECO:0008006" key="8">
    <source>
        <dbReference type="Google" id="ProtNLM"/>
    </source>
</evidence>
<gene>
    <name evidence="6" type="ORF">GCM10009560_03280</name>
</gene>
<feature type="chain" id="PRO_5047043065" description="Metalloprotease" evidence="5">
    <location>
        <begin position="33"/>
        <end position="288"/>
    </location>
</feature>
<dbReference type="InterPro" id="IPR007343">
    <property type="entry name" value="Uncharacterised_pept_Zn_put"/>
</dbReference>
<keyword evidence="3" id="KW-1133">Transmembrane helix</keyword>
<evidence type="ECO:0000256" key="4">
    <source>
        <dbReference type="ARBA" id="ARBA00023136"/>
    </source>
</evidence>
<dbReference type="PANTHER" id="PTHR30168">
    <property type="entry name" value="PUTATIVE MEMBRANE PROTEIN YPFJ"/>
    <property type="match status" value="1"/>
</dbReference>
<dbReference type="Pfam" id="PF04228">
    <property type="entry name" value="Zn_peptidase"/>
    <property type="match status" value="1"/>
</dbReference>
<proteinExistence type="predicted"/>
<keyword evidence="7" id="KW-1185">Reference proteome</keyword>
<comment type="subcellular location">
    <subcellularLocation>
        <location evidence="1">Membrane</location>
        <topology evidence="1">Single-pass membrane protein</topology>
    </subcellularLocation>
</comment>
<comment type="caution">
    <text evidence="6">The sequence shown here is derived from an EMBL/GenBank/DDBJ whole genome shotgun (WGS) entry which is preliminary data.</text>
</comment>
<dbReference type="PANTHER" id="PTHR30168:SF0">
    <property type="entry name" value="INNER MEMBRANE PROTEIN"/>
    <property type="match status" value="1"/>
</dbReference>
<protein>
    <recommendedName>
        <fullName evidence="8">Metalloprotease</fullName>
    </recommendedName>
</protein>
<evidence type="ECO:0000313" key="6">
    <source>
        <dbReference type="EMBL" id="GAA0912503.1"/>
    </source>
</evidence>
<name>A0ABP3Z0S7_9ACTN</name>
<feature type="signal peptide" evidence="5">
    <location>
        <begin position="1"/>
        <end position="32"/>
    </location>
</feature>
<evidence type="ECO:0000256" key="3">
    <source>
        <dbReference type="ARBA" id="ARBA00022989"/>
    </source>
</evidence>
<keyword evidence="2" id="KW-0812">Transmembrane</keyword>
<keyword evidence="4" id="KW-0472">Membrane</keyword>
<keyword evidence="5" id="KW-0732">Signal</keyword>